<evidence type="ECO:0000256" key="1">
    <source>
        <dbReference type="PIRSR" id="PIRSR640198-1"/>
    </source>
</evidence>
<proteinExistence type="predicted"/>
<dbReference type="InterPro" id="IPR040198">
    <property type="entry name" value="Fido_containing"/>
</dbReference>
<dbReference type="Gene3D" id="1.10.3290.10">
    <property type="entry name" value="Fido-like domain"/>
    <property type="match status" value="1"/>
</dbReference>
<evidence type="ECO:0000259" key="3">
    <source>
        <dbReference type="PROSITE" id="PS51459"/>
    </source>
</evidence>
<feature type="domain" description="Fido" evidence="3">
    <location>
        <begin position="36"/>
        <end position="186"/>
    </location>
</feature>
<protein>
    <recommendedName>
        <fullName evidence="3">Fido domain-containing protein</fullName>
    </recommendedName>
</protein>
<dbReference type="Proteomes" id="UP000177122">
    <property type="component" value="Unassembled WGS sequence"/>
</dbReference>
<comment type="caution">
    <text evidence="4">The sequence shown here is derived from an EMBL/GenBank/DDBJ whole genome shotgun (WGS) entry which is preliminary data.</text>
</comment>
<dbReference type="PROSITE" id="PS51459">
    <property type="entry name" value="FIDO"/>
    <property type="match status" value="1"/>
</dbReference>
<dbReference type="PANTHER" id="PTHR13504:SF38">
    <property type="entry name" value="FIDO DOMAIN-CONTAINING PROTEIN"/>
    <property type="match status" value="1"/>
</dbReference>
<keyword evidence="2" id="KW-0547">Nucleotide-binding</keyword>
<dbReference type="SUPFAM" id="SSF140931">
    <property type="entry name" value="Fic-like"/>
    <property type="match status" value="1"/>
</dbReference>
<evidence type="ECO:0000313" key="4">
    <source>
        <dbReference type="EMBL" id="OGZ06300.1"/>
    </source>
</evidence>
<feature type="active site" evidence="1">
    <location>
        <position position="122"/>
    </location>
</feature>
<dbReference type="GO" id="GO:0005524">
    <property type="term" value="F:ATP binding"/>
    <property type="evidence" value="ECO:0007669"/>
    <property type="project" value="UniProtKB-KW"/>
</dbReference>
<sequence length="197" mass="22523">MFEAGGETKHADTREVVNYRRAMRLAMTEIKKGREVSSHLVETLHGVLLKDVRHIGNLGKYREGQVWIAERSGDPIEKAIYVPPEAIHVRGLAQNLIEYINVGKENALIKAGVAHYQFEATHPFDDGNGRIGRLLIPIVLHRHQRLSSPILYLSGYFDDHRDEYIARLHALDDGADMEDWLKFFYIRLASSSVKHKK</sequence>
<dbReference type="EMBL" id="MHLI01000004">
    <property type="protein sequence ID" value="OGZ06300.1"/>
    <property type="molecule type" value="Genomic_DNA"/>
</dbReference>
<reference evidence="4 5" key="1">
    <citation type="journal article" date="2016" name="Nat. Commun.">
        <title>Thousands of microbial genomes shed light on interconnected biogeochemical processes in an aquifer system.</title>
        <authorList>
            <person name="Anantharaman K."/>
            <person name="Brown C.T."/>
            <person name="Hug L.A."/>
            <person name="Sharon I."/>
            <person name="Castelle C.J."/>
            <person name="Probst A.J."/>
            <person name="Thomas B.C."/>
            <person name="Singh A."/>
            <person name="Wilkins M.J."/>
            <person name="Karaoz U."/>
            <person name="Brodie E.L."/>
            <person name="Williams K.H."/>
            <person name="Hubbard S.S."/>
            <person name="Banfield J.F."/>
        </authorList>
    </citation>
    <scope>NUCLEOTIDE SEQUENCE [LARGE SCALE GENOMIC DNA]</scope>
</reference>
<evidence type="ECO:0000256" key="2">
    <source>
        <dbReference type="PIRSR" id="PIRSR640198-2"/>
    </source>
</evidence>
<name>A0A1G2D051_9BACT</name>
<organism evidence="4 5">
    <name type="scientific">Candidatus Lloydbacteria bacterium RIFCSPHIGHO2_01_FULL_49_22</name>
    <dbReference type="NCBI Taxonomy" id="1798658"/>
    <lineage>
        <taxon>Bacteria</taxon>
        <taxon>Candidatus Lloydiibacteriota</taxon>
    </lineage>
</organism>
<dbReference type="PANTHER" id="PTHR13504">
    <property type="entry name" value="FIDO DOMAIN-CONTAINING PROTEIN DDB_G0283145"/>
    <property type="match status" value="1"/>
</dbReference>
<keyword evidence="2" id="KW-0067">ATP-binding</keyword>
<accession>A0A1G2D051</accession>
<evidence type="ECO:0000313" key="5">
    <source>
        <dbReference type="Proteomes" id="UP000177122"/>
    </source>
</evidence>
<dbReference type="InterPro" id="IPR036597">
    <property type="entry name" value="Fido-like_dom_sf"/>
</dbReference>
<dbReference type="Pfam" id="PF02661">
    <property type="entry name" value="Fic"/>
    <property type="match status" value="1"/>
</dbReference>
<gene>
    <name evidence="4" type="ORF">A2845_00660</name>
</gene>
<feature type="binding site" evidence="2">
    <location>
        <begin position="126"/>
        <end position="133"/>
    </location>
    <ligand>
        <name>ATP</name>
        <dbReference type="ChEBI" id="CHEBI:30616"/>
    </ligand>
</feature>
<dbReference type="AlphaFoldDB" id="A0A1G2D051"/>
<dbReference type="InterPro" id="IPR003812">
    <property type="entry name" value="Fido"/>
</dbReference>